<evidence type="ECO:0000256" key="1">
    <source>
        <dbReference type="SAM" id="Phobius"/>
    </source>
</evidence>
<feature type="transmembrane region" description="Helical" evidence="1">
    <location>
        <begin position="766"/>
        <end position="784"/>
    </location>
</feature>
<feature type="transmembrane region" description="Helical" evidence="1">
    <location>
        <begin position="731"/>
        <end position="754"/>
    </location>
</feature>
<sequence length="789" mass="89300">MYTKTRNLKMIGHSYGMDTQAKAMELSATILSAASPSQIAAACGGIEGFLKNHTPDQCRWFFSVTFPTLICKVFGFDESSSTPKSQSPNGWIDIAGLSGDSELAGKIFSLLSPNGLLLSSISAVDKLSLVKYVFPSERLPEWVRYLLQNTRDCGVLIDLCPLLKNRIKEDSPNYNVQLNVFEYFLFWFVYYPVCRGNSEGPDSVRVRSSRKFRLENWAYSIPGLCSSKRGTEQKNEVNLYCRLLYAYLRAYVAVDDLNAHQCYRSSLLHYSCGYDTSVTERAEFLVNALVHFWLVDNDFSPLPMSVCKSYGVTLPFRSALGETPPTSGLGEVINLLVKYLTLNSVIGIEGHNKFECNGYPQWKVSGSVDMVNPRELTLDVNSNNSWNTWIQRPLYRFILRTFLFCPIESSMKNVSQVFTVWVNYMESWKVSLKEFTEVDAILGMPQKSTSEVAPTSEHGYSPPWQNFVLANYLYYSSLVMHFFGFAHKFLHTDPEVIVRMVSKVINILTSSTELMDLIKNMDIAYHSKPTGSSSSGPNALFRYVPAIREQLQDWENGLCESDADGSFLHDNWNKDLRLFSKGEDGGQQLLQLFVLRAELELQALSGDNFAQSLKCLDSLKAQLSFLFGGPILKSSSRTPEERQHHHTHNEIFRPRRFGNYMVHDVKYKGEWMKRPISDDEIAWLAKLLVDISTWLNECLGLNQLNSSQGDPAWSYVDLSGNAGNVTGLMDVMKMLFCSLFSWFIALGNAGLMFMRMRGLKVNLRILASKKIVVVFLIVAAFSMLRKAFS</sequence>
<dbReference type="PANTHER" id="PTHR31801">
    <property type="entry name" value="ALTERED INHERITANCE OF MITOCHONDRIA PROTEIN 24, MITOCHONDRIAL"/>
    <property type="match status" value="1"/>
</dbReference>
<proteinExistence type="predicted"/>
<dbReference type="Proteomes" id="UP001630127">
    <property type="component" value="Unassembled WGS sequence"/>
</dbReference>
<dbReference type="PANTHER" id="PTHR31801:SF1">
    <property type="entry name" value="SPHINGOMYELIN PHOSPHODIESTERASE"/>
    <property type="match status" value="1"/>
</dbReference>
<comment type="caution">
    <text evidence="2">The sequence shown here is derived from an EMBL/GenBank/DDBJ whole genome shotgun (WGS) entry which is preliminary data.</text>
</comment>
<name>A0ABD2Y1P8_9GENT</name>
<evidence type="ECO:0008006" key="4">
    <source>
        <dbReference type="Google" id="ProtNLM"/>
    </source>
</evidence>
<protein>
    <recommendedName>
        <fullName evidence="4">Sphingomyelin phosphodiesterase 4</fullName>
    </recommendedName>
</protein>
<reference evidence="2 3" key="1">
    <citation type="submission" date="2024-11" db="EMBL/GenBank/DDBJ databases">
        <title>A near-complete genome assembly of Cinchona calisaya.</title>
        <authorList>
            <person name="Lian D.C."/>
            <person name="Zhao X.W."/>
            <person name="Wei L."/>
        </authorList>
    </citation>
    <scope>NUCLEOTIDE SEQUENCE [LARGE SCALE GENOMIC DNA]</scope>
    <source>
        <tissue evidence="2">Nenye</tissue>
    </source>
</reference>
<dbReference type="AlphaFoldDB" id="A0ABD2Y1P8"/>
<evidence type="ECO:0000313" key="3">
    <source>
        <dbReference type="Proteomes" id="UP001630127"/>
    </source>
</evidence>
<gene>
    <name evidence="2" type="ORF">ACH5RR_038717</name>
</gene>
<evidence type="ECO:0000313" key="2">
    <source>
        <dbReference type="EMBL" id="KAL3499624.1"/>
    </source>
</evidence>
<keyword evidence="3" id="KW-1185">Reference proteome</keyword>
<keyword evidence="1" id="KW-0472">Membrane</keyword>
<organism evidence="2 3">
    <name type="scientific">Cinchona calisaya</name>
    <dbReference type="NCBI Taxonomy" id="153742"/>
    <lineage>
        <taxon>Eukaryota</taxon>
        <taxon>Viridiplantae</taxon>
        <taxon>Streptophyta</taxon>
        <taxon>Embryophyta</taxon>
        <taxon>Tracheophyta</taxon>
        <taxon>Spermatophyta</taxon>
        <taxon>Magnoliopsida</taxon>
        <taxon>eudicotyledons</taxon>
        <taxon>Gunneridae</taxon>
        <taxon>Pentapetalae</taxon>
        <taxon>asterids</taxon>
        <taxon>lamiids</taxon>
        <taxon>Gentianales</taxon>
        <taxon>Rubiaceae</taxon>
        <taxon>Cinchonoideae</taxon>
        <taxon>Cinchoneae</taxon>
        <taxon>Cinchona</taxon>
    </lineage>
</organism>
<keyword evidence="1" id="KW-1133">Transmembrane helix</keyword>
<accession>A0ABD2Y1P8</accession>
<dbReference type="EMBL" id="JBJUIK010000016">
    <property type="protein sequence ID" value="KAL3499624.1"/>
    <property type="molecule type" value="Genomic_DNA"/>
</dbReference>
<keyword evidence="1" id="KW-0812">Transmembrane</keyword>